<dbReference type="RefSeq" id="WP_090443049.1">
    <property type="nucleotide sequence ID" value="NZ_FOHU01000007.1"/>
</dbReference>
<dbReference type="PANTHER" id="PTHR30399:SF1">
    <property type="entry name" value="UTP PYROPHOSPHATASE"/>
    <property type="match status" value="1"/>
</dbReference>
<dbReference type="Proteomes" id="UP000199568">
    <property type="component" value="Unassembled WGS sequence"/>
</dbReference>
<dbReference type="AlphaFoldDB" id="A0A1I0DCT7"/>
<gene>
    <name evidence="2" type="ORF">SAMN05660297_01983</name>
</gene>
<evidence type="ECO:0000313" key="2">
    <source>
        <dbReference type="EMBL" id="SET30043.1"/>
    </source>
</evidence>
<organism evidence="2 3">
    <name type="scientific">Natronincola peptidivorans</name>
    <dbReference type="NCBI Taxonomy" id="426128"/>
    <lineage>
        <taxon>Bacteria</taxon>
        <taxon>Bacillati</taxon>
        <taxon>Bacillota</taxon>
        <taxon>Clostridia</taxon>
        <taxon>Peptostreptococcales</taxon>
        <taxon>Natronincolaceae</taxon>
        <taxon>Natronincola</taxon>
    </lineage>
</organism>
<dbReference type="EMBL" id="FOHU01000007">
    <property type="protein sequence ID" value="SET30043.1"/>
    <property type="molecule type" value="Genomic_DNA"/>
</dbReference>
<dbReference type="InterPro" id="IPR002725">
    <property type="entry name" value="YgjP-like_metallopeptidase"/>
</dbReference>
<dbReference type="PANTHER" id="PTHR30399">
    <property type="entry name" value="UNCHARACTERIZED PROTEIN YGJP"/>
    <property type="match status" value="1"/>
</dbReference>
<reference evidence="2 3" key="1">
    <citation type="submission" date="2016-10" db="EMBL/GenBank/DDBJ databases">
        <authorList>
            <person name="de Groot N.N."/>
        </authorList>
    </citation>
    <scope>NUCLEOTIDE SEQUENCE [LARGE SCALE GENOMIC DNA]</scope>
    <source>
        <strain evidence="2 3">DSM 18979</strain>
    </source>
</reference>
<feature type="domain" description="YgjP-like metallopeptidase" evidence="1">
    <location>
        <begin position="21"/>
        <end position="227"/>
    </location>
</feature>
<name>A0A1I0DCT7_9FIRM</name>
<keyword evidence="3" id="KW-1185">Reference proteome</keyword>
<dbReference type="InterPro" id="IPR053136">
    <property type="entry name" value="UTP_pyrophosphatase-like"/>
</dbReference>
<dbReference type="Gene3D" id="3.30.2010.10">
    <property type="entry name" value="Metalloproteases ('zincins'), catalytic domain"/>
    <property type="match status" value="1"/>
</dbReference>
<dbReference type="OrthoDB" id="9811177at2"/>
<protein>
    <recommendedName>
        <fullName evidence="1">YgjP-like metallopeptidase domain-containing protein</fullName>
    </recommendedName>
</protein>
<accession>A0A1I0DCT7</accession>
<dbReference type="STRING" id="426128.SAMN05660297_01983"/>
<dbReference type="CDD" id="cd07344">
    <property type="entry name" value="M48_yhfN_like"/>
    <property type="match status" value="1"/>
</dbReference>
<sequence>MDKMTIEGIDMEVILKKNKNIYLSVHPPNGRVRVVAPKKMNPEAVKLFVLSKLSWIKKQRAKFQHQKIQPKREFVSGESHFFEGSSYALNVIETTGKQRVEMRNSNSMDLYVRPESTVEKRQKIMNEWYRNHLKTVIPDYIEKWEDTMEVSVNSWGVKRMKTRWGTCNPAAKRIWINLELAKKSPRCLEYIIVHEMVHLLERNHNARFKEYMDKFLPNWRSLKSELNGLADQSIKV</sequence>
<evidence type="ECO:0000313" key="3">
    <source>
        <dbReference type="Proteomes" id="UP000199568"/>
    </source>
</evidence>
<dbReference type="Pfam" id="PF01863">
    <property type="entry name" value="YgjP-like"/>
    <property type="match status" value="1"/>
</dbReference>
<proteinExistence type="predicted"/>
<evidence type="ECO:0000259" key="1">
    <source>
        <dbReference type="Pfam" id="PF01863"/>
    </source>
</evidence>